<dbReference type="GeneID" id="25274056"/>
<proteinExistence type="predicted"/>
<reference evidence="1" key="1">
    <citation type="submission" date="2013-10" db="EMBL/GenBank/DDBJ databases">
        <title>Genomic analysis of the causative agents of coccidiosis in chickens.</title>
        <authorList>
            <person name="Reid A.J."/>
            <person name="Blake D."/>
            <person name="Billington K."/>
            <person name="Browne H."/>
            <person name="Dunn M."/>
            <person name="Hung S."/>
            <person name="Kawahara F."/>
            <person name="Miranda-Saavedra D."/>
            <person name="Mourier T."/>
            <person name="Nagra H."/>
            <person name="Otto T.D."/>
            <person name="Rawlings N."/>
            <person name="Sanchez A."/>
            <person name="Sanders M."/>
            <person name="Subramaniam C."/>
            <person name="Tay Y."/>
            <person name="Dear P."/>
            <person name="Doerig C."/>
            <person name="Gruber A."/>
            <person name="Parkinson J."/>
            <person name="Shirley M."/>
            <person name="Wan K.L."/>
            <person name="Berriman M."/>
            <person name="Tomley F."/>
            <person name="Pain A."/>
        </authorList>
    </citation>
    <scope>NUCLEOTIDE SEQUENCE</scope>
    <source>
        <strain evidence="1">Houghton</strain>
    </source>
</reference>
<gene>
    <name evidence="1" type="ORF">EAH_00059860</name>
</gene>
<evidence type="ECO:0000313" key="1">
    <source>
        <dbReference type="EMBL" id="CDI76993.1"/>
    </source>
</evidence>
<dbReference type="AlphaFoldDB" id="U6GCD5"/>
<dbReference type="OrthoDB" id="332824at2759"/>
<protein>
    <submittedName>
        <fullName evidence="1">Trichohyalin, putative</fullName>
    </submittedName>
</protein>
<reference evidence="1" key="2">
    <citation type="submission" date="2013-10" db="EMBL/GenBank/DDBJ databases">
        <authorList>
            <person name="Aslett M."/>
        </authorList>
    </citation>
    <scope>NUCLEOTIDE SEQUENCE</scope>
    <source>
        <strain evidence="1">Houghton</strain>
    </source>
</reference>
<dbReference type="RefSeq" id="XP_013252576.1">
    <property type="nucleotide sequence ID" value="XM_013397122.1"/>
</dbReference>
<dbReference type="VEuPathDB" id="ToxoDB:EAH_00059860"/>
<evidence type="ECO:0000313" key="2">
    <source>
        <dbReference type="Proteomes" id="UP000018050"/>
    </source>
</evidence>
<accession>U6GCD5</accession>
<sequence length="197" mass="22578">MQLGVSDLLFAGAVLRHMHRMSGGWKAEEIDDRLIIRKNPKGNKRVERIIVSVEGLNKEAVEKFPIVFASGPEFFQVIFIIMAVMRGANFEQDEKKLLDLLPLMLAWSAVARQEIAFYAFVTFPFKYILPALASLSPSKEQTDHLDALTKLQTKVHKEYPNVDKEEIELQLDLSNSVEKSVFEILKKKVYTFLSYLM</sequence>
<dbReference type="Proteomes" id="UP000018050">
    <property type="component" value="Unassembled WGS sequence"/>
</dbReference>
<organism evidence="1 2">
    <name type="scientific">Eimeria acervulina</name>
    <name type="common">Coccidian parasite</name>
    <dbReference type="NCBI Taxonomy" id="5801"/>
    <lineage>
        <taxon>Eukaryota</taxon>
        <taxon>Sar</taxon>
        <taxon>Alveolata</taxon>
        <taxon>Apicomplexa</taxon>
        <taxon>Conoidasida</taxon>
        <taxon>Coccidia</taxon>
        <taxon>Eucoccidiorida</taxon>
        <taxon>Eimeriorina</taxon>
        <taxon>Eimeriidae</taxon>
        <taxon>Eimeria</taxon>
    </lineage>
</organism>
<keyword evidence="2" id="KW-1185">Reference proteome</keyword>
<name>U6GCD5_EIMAC</name>
<dbReference type="EMBL" id="HG670509">
    <property type="protein sequence ID" value="CDI76993.1"/>
    <property type="molecule type" value="Genomic_DNA"/>
</dbReference>